<dbReference type="Proteomes" id="UP001221142">
    <property type="component" value="Unassembled WGS sequence"/>
</dbReference>
<comment type="caution">
    <text evidence="2">The sequence shown here is derived from an EMBL/GenBank/DDBJ whole genome shotgun (WGS) entry which is preliminary data.</text>
</comment>
<organism evidence="2 3">
    <name type="scientific">Roridomyces roridus</name>
    <dbReference type="NCBI Taxonomy" id="1738132"/>
    <lineage>
        <taxon>Eukaryota</taxon>
        <taxon>Fungi</taxon>
        <taxon>Dikarya</taxon>
        <taxon>Basidiomycota</taxon>
        <taxon>Agaricomycotina</taxon>
        <taxon>Agaricomycetes</taxon>
        <taxon>Agaricomycetidae</taxon>
        <taxon>Agaricales</taxon>
        <taxon>Marasmiineae</taxon>
        <taxon>Mycenaceae</taxon>
        <taxon>Roridomyces</taxon>
    </lineage>
</organism>
<evidence type="ECO:0000313" key="2">
    <source>
        <dbReference type="EMBL" id="KAJ7611176.1"/>
    </source>
</evidence>
<accession>A0AAD7B637</accession>
<proteinExistence type="predicted"/>
<gene>
    <name evidence="2" type="ORF">FB45DRAFT_320194</name>
</gene>
<reference evidence="2" key="1">
    <citation type="submission" date="2023-03" db="EMBL/GenBank/DDBJ databases">
        <title>Massive genome expansion in bonnet fungi (Mycena s.s.) driven by repeated elements and novel gene families across ecological guilds.</title>
        <authorList>
            <consortium name="Lawrence Berkeley National Laboratory"/>
            <person name="Harder C.B."/>
            <person name="Miyauchi S."/>
            <person name="Viragh M."/>
            <person name="Kuo A."/>
            <person name="Thoen E."/>
            <person name="Andreopoulos B."/>
            <person name="Lu D."/>
            <person name="Skrede I."/>
            <person name="Drula E."/>
            <person name="Henrissat B."/>
            <person name="Morin E."/>
            <person name="Kohler A."/>
            <person name="Barry K."/>
            <person name="LaButti K."/>
            <person name="Morin E."/>
            <person name="Salamov A."/>
            <person name="Lipzen A."/>
            <person name="Mereny Z."/>
            <person name="Hegedus B."/>
            <person name="Baldrian P."/>
            <person name="Stursova M."/>
            <person name="Weitz H."/>
            <person name="Taylor A."/>
            <person name="Grigoriev I.V."/>
            <person name="Nagy L.G."/>
            <person name="Martin F."/>
            <person name="Kauserud H."/>
        </authorList>
    </citation>
    <scope>NUCLEOTIDE SEQUENCE</scope>
    <source>
        <strain evidence="2">9284</strain>
    </source>
</reference>
<name>A0AAD7B637_9AGAR</name>
<evidence type="ECO:0000256" key="1">
    <source>
        <dbReference type="SAM" id="MobiDB-lite"/>
    </source>
</evidence>
<dbReference type="EMBL" id="JARKIF010000033">
    <property type="protein sequence ID" value="KAJ7611176.1"/>
    <property type="molecule type" value="Genomic_DNA"/>
</dbReference>
<keyword evidence="3" id="KW-1185">Reference proteome</keyword>
<evidence type="ECO:0000313" key="3">
    <source>
        <dbReference type="Proteomes" id="UP001221142"/>
    </source>
</evidence>
<sequence>MEGCFPLGNWNSLSRSTRPVEARWVSIVLLLAPYHPSRSPNPAPTQRASLTTPPSFQHTTPEFQPLLPPRLSPSAPHYPACVLALPVHLLHALRRAAPPFSFLCGSGMRGRGTWGPGRANARRTHRARSDTKHDKCRGWVELAGPGYSCGKQVQTEGGSGSEASGGQGAGGAPANCLCGLRAVVSGAGRGVRLLAPRRMPSVSTQGLIPRGRRRVSASLPAIFGRASVEAHCTVYIQTARYSIR</sequence>
<protein>
    <submittedName>
        <fullName evidence="2">Uncharacterized protein</fullName>
    </submittedName>
</protein>
<feature type="compositionally biased region" description="Polar residues" evidence="1">
    <location>
        <begin position="38"/>
        <end position="62"/>
    </location>
</feature>
<feature type="region of interest" description="Disordered" evidence="1">
    <location>
        <begin position="37"/>
        <end position="64"/>
    </location>
</feature>
<dbReference type="AlphaFoldDB" id="A0AAD7B637"/>